<evidence type="ECO:0000256" key="8">
    <source>
        <dbReference type="ARBA" id="ARBA00049406"/>
    </source>
</evidence>
<sequence>MIPEIFEDLCGVAPGAIVASVGGGGLVCGIAEGLDKVGWSQVPIVAVETKGADSFRASINANKQVTLPTITSIAAALAVRKVCTKILELYKTRPIFSVVLSDKLAVDACVRFSEDQRALVEPACGASLAAVYGARTTEMRKHGRLPADKPIVVIVCGGSAASIKQLEEWQEAVQRNGCPSPERDHTGID</sequence>
<dbReference type="VEuPathDB" id="VectorBase:ISCI005673"/>
<comment type="similarity">
    <text evidence="2">Belongs to the serine/threonine dehydratase family.</text>
</comment>
<evidence type="ECO:0000256" key="1">
    <source>
        <dbReference type="ARBA" id="ARBA00001933"/>
    </source>
</evidence>
<dbReference type="STRING" id="6945.B7PN84"/>
<dbReference type="EMBL" id="ABJB010943258">
    <property type="status" value="NOT_ANNOTATED_CDS"/>
    <property type="molecule type" value="Genomic_DNA"/>
</dbReference>
<dbReference type="InterPro" id="IPR036052">
    <property type="entry name" value="TrpB-like_PALP_sf"/>
</dbReference>
<name>B7PN84_IXOSC</name>
<evidence type="ECO:0000256" key="4">
    <source>
        <dbReference type="ARBA" id="ARBA00022898"/>
    </source>
</evidence>
<dbReference type="HOGENOM" id="CLU_021152_3_2_1"/>
<dbReference type="PaxDb" id="6945-B7PN84"/>
<dbReference type="EMBL" id="ABJB010290623">
    <property type="status" value="NOT_ANNOTATED_CDS"/>
    <property type="molecule type" value="Genomic_DNA"/>
</dbReference>
<reference evidence="10 12" key="1">
    <citation type="submission" date="2008-03" db="EMBL/GenBank/DDBJ databases">
        <title>Annotation of Ixodes scapularis.</title>
        <authorList>
            <consortium name="Ixodes scapularis Genome Project Consortium"/>
            <person name="Caler E."/>
            <person name="Hannick L.I."/>
            <person name="Bidwell S."/>
            <person name="Joardar V."/>
            <person name="Thiagarajan M."/>
            <person name="Amedeo P."/>
            <person name="Galinsky K.J."/>
            <person name="Schobel S."/>
            <person name="Inman J."/>
            <person name="Hostetler J."/>
            <person name="Miller J."/>
            <person name="Hammond M."/>
            <person name="Megy K."/>
            <person name="Lawson D."/>
            <person name="Kodira C."/>
            <person name="Sutton G."/>
            <person name="Meyer J."/>
            <person name="Hill C.A."/>
            <person name="Birren B."/>
            <person name="Nene V."/>
            <person name="Collins F."/>
            <person name="Alarcon-Chaidez F."/>
            <person name="Wikel S."/>
            <person name="Strausberg R."/>
        </authorList>
    </citation>
    <scope>NUCLEOTIDE SEQUENCE [LARGE SCALE GENOMIC DNA]</scope>
    <source>
        <strain evidence="12">Wikel</strain>
        <strain evidence="10">Wikel colony</strain>
    </source>
</reference>
<dbReference type="EC" id="4.3.1.17" evidence="3"/>
<dbReference type="InterPro" id="IPR050147">
    <property type="entry name" value="Ser/Thr_Dehydratase"/>
</dbReference>
<evidence type="ECO:0000256" key="5">
    <source>
        <dbReference type="ARBA" id="ARBA00023239"/>
    </source>
</evidence>
<dbReference type="EMBL" id="ABJB010932694">
    <property type="status" value="NOT_ANNOTATED_CDS"/>
    <property type="molecule type" value="Genomic_DNA"/>
</dbReference>
<comment type="cofactor">
    <cofactor evidence="1">
        <name>pyridoxal 5'-phosphate</name>
        <dbReference type="ChEBI" id="CHEBI:597326"/>
    </cofactor>
</comment>
<evidence type="ECO:0000256" key="7">
    <source>
        <dbReference type="ARBA" id="ARBA00042605"/>
    </source>
</evidence>
<dbReference type="VEuPathDB" id="VectorBase:ISCW005673"/>
<dbReference type="VEuPathDB" id="VectorBase:ISCP_025120"/>
<dbReference type="EMBL" id="ABJB010617323">
    <property type="status" value="NOT_ANNOTATED_CDS"/>
    <property type="molecule type" value="Genomic_DNA"/>
</dbReference>
<evidence type="ECO:0000256" key="6">
    <source>
        <dbReference type="ARBA" id="ARBA00041766"/>
    </source>
</evidence>
<keyword evidence="5 10" id="KW-0456">Lyase</keyword>
<organism>
    <name type="scientific">Ixodes scapularis</name>
    <name type="common">Black-legged tick</name>
    <name type="synonym">Deer tick</name>
    <dbReference type="NCBI Taxonomy" id="6945"/>
    <lineage>
        <taxon>Eukaryota</taxon>
        <taxon>Metazoa</taxon>
        <taxon>Ecdysozoa</taxon>
        <taxon>Arthropoda</taxon>
        <taxon>Chelicerata</taxon>
        <taxon>Arachnida</taxon>
        <taxon>Acari</taxon>
        <taxon>Parasitiformes</taxon>
        <taxon>Ixodida</taxon>
        <taxon>Ixodoidea</taxon>
        <taxon>Ixodidae</taxon>
        <taxon>Ixodinae</taxon>
        <taxon>Ixodes</taxon>
    </lineage>
</organism>
<dbReference type="InParanoid" id="B7PN84"/>
<keyword evidence="4" id="KW-0663">Pyridoxal phosphate</keyword>
<dbReference type="OrthoDB" id="6492459at2759"/>
<evidence type="ECO:0000256" key="3">
    <source>
        <dbReference type="ARBA" id="ARBA00012093"/>
    </source>
</evidence>
<reference evidence="11" key="2">
    <citation type="submission" date="2020-05" db="UniProtKB">
        <authorList>
            <consortium name="EnsemblMetazoa"/>
        </authorList>
    </citation>
    <scope>IDENTIFICATION</scope>
    <source>
        <strain evidence="11">wikel</strain>
    </source>
</reference>
<proteinExistence type="inferred from homology"/>
<dbReference type="EMBL" id="ABJB010857410">
    <property type="status" value="NOT_ANNOTATED_CDS"/>
    <property type="molecule type" value="Genomic_DNA"/>
</dbReference>
<dbReference type="Pfam" id="PF00291">
    <property type="entry name" value="PALP"/>
    <property type="match status" value="1"/>
</dbReference>
<dbReference type="EMBL" id="ABJB011083956">
    <property type="status" value="NOT_ANNOTATED_CDS"/>
    <property type="molecule type" value="Genomic_DNA"/>
</dbReference>
<evidence type="ECO:0000256" key="2">
    <source>
        <dbReference type="ARBA" id="ARBA00010869"/>
    </source>
</evidence>
<dbReference type="EnsemblMetazoa" id="ISCW005673-RA">
    <property type="protein sequence ID" value="ISCW005673-PA"/>
    <property type="gene ID" value="ISCW005673"/>
</dbReference>
<evidence type="ECO:0000313" key="12">
    <source>
        <dbReference type="Proteomes" id="UP000001555"/>
    </source>
</evidence>
<dbReference type="EMBL" id="ABJB011038830">
    <property type="status" value="NOT_ANNOTATED_CDS"/>
    <property type="molecule type" value="Genomic_DNA"/>
</dbReference>
<dbReference type="Gene3D" id="3.40.50.1100">
    <property type="match status" value="1"/>
</dbReference>
<dbReference type="EMBL" id="ABJB010847856">
    <property type="status" value="NOT_ANNOTATED_CDS"/>
    <property type="molecule type" value="Genomic_DNA"/>
</dbReference>
<protein>
    <recommendedName>
        <fullName evidence="3">L-serine ammonia-lyase</fullName>
        <ecNumber evidence="3">4.3.1.17</ecNumber>
    </recommendedName>
    <alternativeName>
        <fullName evidence="6">L-serine deaminase</fullName>
    </alternativeName>
    <alternativeName>
        <fullName evidence="7">L-threonine dehydratase</fullName>
    </alternativeName>
</protein>
<gene>
    <name evidence="10" type="ORF">IscW_ISCW005673</name>
</gene>
<dbReference type="AlphaFoldDB" id="B7PN84"/>
<keyword evidence="12" id="KW-1185">Reference proteome</keyword>
<dbReference type="InterPro" id="IPR001926">
    <property type="entry name" value="TrpB-like_PALP"/>
</dbReference>
<evidence type="ECO:0000313" key="10">
    <source>
        <dbReference type="EMBL" id="EEC08056.1"/>
    </source>
</evidence>
<dbReference type="Proteomes" id="UP000001555">
    <property type="component" value="Unassembled WGS sequence"/>
</dbReference>
<accession>B7PN84</accession>
<dbReference type="GO" id="GO:0003941">
    <property type="term" value="F:L-serine ammonia-lyase activity"/>
    <property type="evidence" value="ECO:0007669"/>
    <property type="project" value="UniProtKB-EC"/>
</dbReference>
<evidence type="ECO:0000313" key="11">
    <source>
        <dbReference type="EnsemblMetazoa" id="ISCW005673-PA"/>
    </source>
</evidence>
<dbReference type="PANTHER" id="PTHR48078:SF2">
    <property type="entry name" value="CATABOLIC L-SERINE_THREONINE DEHYDRATASE"/>
    <property type="match status" value="1"/>
</dbReference>
<dbReference type="SUPFAM" id="SSF53686">
    <property type="entry name" value="Tryptophan synthase beta subunit-like PLP-dependent enzymes"/>
    <property type="match status" value="1"/>
</dbReference>
<dbReference type="EMBL" id="DS751205">
    <property type="protein sequence ID" value="EEC08056.1"/>
    <property type="molecule type" value="Genomic_DNA"/>
</dbReference>
<dbReference type="PANTHER" id="PTHR48078">
    <property type="entry name" value="THREONINE DEHYDRATASE, MITOCHONDRIAL-RELATED"/>
    <property type="match status" value="1"/>
</dbReference>
<comment type="catalytic activity">
    <reaction evidence="8">
        <text>L-serine = pyruvate + NH4(+)</text>
        <dbReference type="Rhea" id="RHEA:19169"/>
        <dbReference type="ChEBI" id="CHEBI:15361"/>
        <dbReference type="ChEBI" id="CHEBI:28938"/>
        <dbReference type="ChEBI" id="CHEBI:33384"/>
        <dbReference type="EC" id="4.3.1.17"/>
    </reaction>
</comment>
<feature type="domain" description="Tryptophan synthase beta chain-like PALP" evidence="9">
    <location>
        <begin position="3"/>
        <end position="157"/>
    </location>
</feature>
<dbReference type="EMBL" id="ABJB010597602">
    <property type="status" value="NOT_ANNOTATED_CDS"/>
    <property type="molecule type" value="Genomic_DNA"/>
</dbReference>
<evidence type="ECO:0000259" key="9">
    <source>
        <dbReference type="Pfam" id="PF00291"/>
    </source>
</evidence>